<feature type="transmembrane region" description="Helical" evidence="7">
    <location>
        <begin position="301"/>
        <end position="321"/>
    </location>
</feature>
<dbReference type="AlphaFoldDB" id="A0A194WBK5"/>
<feature type="domain" description="Major facilitator superfamily (MFS) profile" evidence="8">
    <location>
        <begin position="78"/>
        <end position="554"/>
    </location>
</feature>
<comment type="similarity">
    <text evidence="2">Belongs to the major facilitator superfamily. TCR/Tet family.</text>
</comment>
<evidence type="ECO:0000256" key="5">
    <source>
        <dbReference type="ARBA" id="ARBA00023136"/>
    </source>
</evidence>
<dbReference type="CDD" id="cd17502">
    <property type="entry name" value="MFS_Azr1_MDR_like"/>
    <property type="match status" value="1"/>
</dbReference>
<feature type="transmembrane region" description="Helical" evidence="7">
    <location>
        <begin position="270"/>
        <end position="289"/>
    </location>
</feature>
<feature type="transmembrane region" description="Helical" evidence="7">
    <location>
        <begin position="201"/>
        <end position="222"/>
    </location>
</feature>
<dbReference type="Proteomes" id="UP000078559">
    <property type="component" value="Chromosome 11"/>
</dbReference>
<feature type="transmembrane region" description="Helical" evidence="7">
    <location>
        <begin position="168"/>
        <end position="189"/>
    </location>
</feature>
<evidence type="ECO:0000256" key="4">
    <source>
        <dbReference type="ARBA" id="ARBA00022989"/>
    </source>
</evidence>
<feature type="transmembrane region" description="Helical" evidence="7">
    <location>
        <begin position="531"/>
        <end position="551"/>
    </location>
</feature>
<protein>
    <submittedName>
        <fullName evidence="9">HC-toxin efflux carrier TOXA</fullName>
    </submittedName>
</protein>
<dbReference type="InterPro" id="IPR036259">
    <property type="entry name" value="MFS_trans_sf"/>
</dbReference>
<feature type="transmembrane region" description="Helical" evidence="7">
    <location>
        <begin position="403"/>
        <end position="423"/>
    </location>
</feature>
<comment type="subcellular location">
    <subcellularLocation>
        <location evidence="1">Membrane</location>
        <topology evidence="1">Multi-pass membrane protein</topology>
    </subcellularLocation>
</comment>
<dbReference type="InterPro" id="IPR020846">
    <property type="entry name" value="MFS_dom"/>
</dbReference>
<accession>A0A194WBK5</accession>
<feature type="transmembrane region" description="Helical" evidence="7">
    <location>
        <begin position="142"/>
        <end position="162"/>
    </location>
</feature>
<keyword evidence="4 7" id="KW-1133">Transmembrane helix</keyword>
<evidence type="ECO:0000256" key="2">
    <source>
        <dbReference type="ARBA" id="ARBA00007520"/>
    </source>
</evidence>
<keyword evidence="5 7" id="KW-0472">Membrane</keyword>
<feature type="transmembrane region" description="Helical" evidence="7">
    <location>
        <begin position="228"/>
        <end position="250"/>
    </location>
</feature>
<evidence type="ECO:0000256" key="7">
    <source>
        <dbReference type="SAM" id="Phobius"/>
    </source>
</evidence>
<dbReference type="Gene3D" id="1.20.1250.20">
    <property type="entry name" value="MFS general substrate transporter like domains"/>
    <property type="match status" value="2"/>
</dbReference>
<reference evidence="9" key="1">
    <citation type="submission" date="2014-12" db="EMBL/GenBank/DDBJ databases">
        <title>Genome Sequence of Valsa Canker Pathogens Uncovers a Specific Adaption of Colonization on Woody Bark.</title>
        <authorList>
            <person name="Yin Z."/>
            <person name="Liu H."/>
            <person name="Gao X."/>
            <person name="Li Z."/>
            <person name="Song N."/>
            <person name="Ke X."/>
            <person name="Dai Q."/>
            <person name="Wu Y."/>
            <person name="Sun Y."/>
            <person name="Xu J.-R."/>
            <person name="Kang Z.K."/>
            <person name="Wang L."/>
            <person name="Huang L."/>
        </authorList>
    </citation>
    <scope>NUCLEOTIDE SEQUENCE [LARGE SCALE GENOMIC DNA]</scope>
    <source>
        <strain evidence="9">03-8</strain>
    </source>
</reference>
<feature type="region of interest" description="Disordered" evidence="6">
    <location>
        <begin position="38"/>
        <end position="60"/>
    </location>
</feature>
<feature type="transmembrane region" description="Helical" evidence="7">
    <location>
        <begin position="375"/>
        <end position="396"/>
    </location>
</feature>
<gene>
    <name evidence="9" type="ORF">VM1G_09626</name>
</gene>
<dbReference type="SMR" id="A0A194WBK5"/>
<evidence type="ECO:0000256" key="6">
    <source>
        <dbReference type="SAM" id="MobiDB-lite"/>
    </source>
</evidence>
<dbReference type="PANTHER" id="PTHR23501:SF193">
    <property type="entry name" value="MULTIDRUG TRANSPORTER, PUTATIVE (AFU_ORTHOLOGUE AFUA_8G00940)-RELATED"/>
    <property type="match status" value="1"/>
</dbReference>
<dbReference type="OrthoDB" id="10021397at2759"/>
<dbReference type="GO" id="GO:0005886">
    <property type="term" value="C:plasma membrane"/>
    <property type="evidence" value="ECO:0007669"/>
    <property type="project" value="TreeGrafter"/>
</dbReference>
<keyword evidence="10" id="KW-1185">Reference proteome</keyword>
<dbReference type="Pfam" id="PF07690">
    <property type="entry name" value="MFS_1"/>
    <property type="match status" value="1"/>
</dbReference>
<name>A0A194WBK5_CYTMA</name>
<evidence type="ECO:0000256" key="1">
    <source>
        <dbReference type="ARBA" id="ARBA00004141"/>
    </source>
</evidence>
<proteinExistence type="inferred from homology"/>
<dbReference type="GO" id="GO:0022857">
    <property type="term" value="F:transmembrane transporter activity"/>
    <property type="evidence" value="ECO:0007669"/>
    <property type="project" value="InterPro"/>
</dbReference>
<dbReference type="EMBL" id="CM003108">
    <property type="protein sequence ID" value="KUI73799.1"/>
    <property type="molecule type" value="Genomic_DNA"/>
</dbReference>
<sequence length="559" mass="60182">MAARRECLSEMNLKTSQQTLAMSTTATNSDTTLNAEAAMHGQHDPKEDTKEVSAPEQQHTAEETRVYEYITGLPFGLVMFSVFLVTFLILLDTSIISTAIPYITDEFHSLTDVGWYGSAYQLASASLQPLTGKIYTLFPSKWCYLVFFTIFEVGSLICGVASTSTMLIIGRAVAGIGSSGIVNGGLTILANSLPLEKRAIYTGMLLGFSQLGMVIGPIIGGVLTEFSTWRWCFYINLPAGGVAGLMLLTIRIPDQVKKESPELKQLYHKLDLIGFVLFAPAPIQLLLALHFGEDAWDSSTVIGLLCGSAATFALWLVWNWFRGDAALIPLSLASRRPVWTSCITQMCLATSALISTYFLPIYFQAVQDRKPLISGLQMLPQIVPQIIFAVLGGILVSKSGYPIPYATVGGMSVAVGSGLLSLLHDSSPPGQWIGFQVLCGIGRGLGSQMPIVAMQSIITPSEISSAMSLLTFTQSLGTSVFLTVSNTLLDETLQDRLGNLAAEVMAEGATGFRNIEVPDVVHAYSTGVSHIFYLAAAVGAVSVITAQGMGWNDVRKKKK</sequence>
<evidence type="ECO:0000313" key="10">
    <source>
        <dbReference type="Proteomes" id="UP000078559"/>
    </source>
</evidence>
<evidence type="ECO:0000259" key="8">
    <source>
        <dbReference type="PROSITE" id="PS50850"/>
    </source>
</evidence>
<keyword evidence="3 7" id="KW-0812">Transmembrane</keyword>
<feature type="transmembrane region" description="Helical" evidence="7">
    <location>
        <begin position="69"/>
        <end position="91"/>
    </location>
</feature>
<dbReference type="PROSITE" id="PS50850">
    <property type="entry name" value="MFS"/>
    <property type="match status" value="1"/>
</dbReference>
<dbReference type="PANTHER" id="PTHR23501">
    <property type="entry name" value="MAJOR FACILITATOR SUPERFAMILY"/>
    <property type="match status" value="1"/>
</dbReference>
<evidence type="ECO:0000313" key="9">
    <source>
        <dbReference type="EMBL" id="KUI73799.1"/>
    </source>
</evidence>
<feature type="compositionally biased region" description="Basic and acidic residues" evidence="6">
    <location>
        <begin position="41"/>
        <end position="60"/>
    </location>
</feature>
<dbReference type="SUPFAM" id="SSF103473">
    <property type="entry name" value="MFS general substrate transporter"/>
    <property type="match status" value="1"/>
</dbReference>
<organism evidence="9 10">
    <name type="scientific">Cytospora mali</name>
    <name type="common">Apple Valsa canker fungus</name>
    <name type="synonym">Valsa mali</name>
    <dbReference type="NCBI Taxonomy" id="578113"/>
    <lineage>
        <taxon>Eukaryota</taxon>
        <taxon>Fungi</taxon>
        <taxon>Dikarya</taxon>
        <taxon>Ascomycota</taxon>
        <taxon>Pezizomycotina</taxon>
        <taxon>Sordariomycetes</taxon>
        <taxon>Sordariomycetidae</taxon>
        <taxon>Diaporthales</taxon>
        <taxon>Cytosporaceae</taxon>
        <taxon>Cytospora</taxon>
    </lineage>
</organism>
<evidence type="ECO:0000256" key="3">
    <source>
        <dbReference type="ARBA" id="ARBA00022692"/>
    </source>
</evidence>
<dbReference type="InterPro" id="IPR011701">
    <property type="entry name" value="MFS"/>
</dbReference>
<feature type="transmembrane region" description="Helical" evidence="7">
    <location>
        <begin position="342"/>
        <end position="363"/>
    </location>
</feature>